<dbReference type="KEGG" id="bfl:Bfl367"/>
<keyword evidence="13" id="KW-1185">Reference proteome</keyword>
<dbReference type="Gene3D" id="3.40.30.10">
    <property type="entry name" value="Glutaredoxin"/>
    <property type="match status" value="1"/>
</dbReference>
<evidence type="ECO:0000256" key="10">
    <source>
        <dbReference type="PIRSR" id="PIRSR005894-2"/>
    </source>
</evidence>
<dbReference type="PROSITE" id="PS51354">
    <property type="entry name" value="GLUTAREDOXIN_2"/>
    <property type="match status" value="1"/>
</dbReference>
<evidence type="ECO:0000256" key="4">
    <source>
        <dbReference type="ARBA" id="ARBA00022723"/>
    </source>
</evidence>
<proteinExistence type="inferred from homology"/>
<sequence length="111" mass="12607">MSNNTVEKIKKQIQANPILLYMKGTPDSAKCGFSAKSAQILHLYVKSFYYIDVLIDTDIRSVLPTFSNWPTFPQLWLEGKLIGGCDIIMDMHQNGTLKQAIDPIKLKYNLN</sequence>
<keyword evidence="3 10" id="KW-0001">2Fe-2S</keyword>
<evidence type="ECO:0000256" key="9">
    <source>
        <dbReference type="PIRSR" id="PIRSR005894-1"/>
    </source>
</evidence>
<evidence type="ECO:0000256" key="8">
    <source>
        <dbReference type="PIRNR" id="PIRNR005894"/>
    </source>
</evidence>
<evidence type="ECO:0000256" key="5">
    <source>
        <dbReference type="ARBA" id="ARBA00023004"/>
    </source>
</evidence>
<feature type="domain" description="Glutaredoxin" evidence="11">
    <location>
        <begin position="18"/>
        <end position="82"/>
    </location>
</feature>
<dbReference type="GO" id="GO:0051537">
    <property type="term" value="F:2 iron, 2 sulfur cluster binding"/>
    <property type="evidence" value="ECO:0007669"/>
    <property type="project" value="UniProtKB-KW"/>
</dbReference>
<dbReference type="OrthoDB" id="9804115at2"/>
<gene>
    <name evidence="12" type="primary">ydhD</name>
    <name evidence="12" type="ordered locus">Bfl367</name>
</gene>
<reference evidence="12 13" key="1">
    <citation type="journal article" date="2003" name="Proc. Natl. Acad. Sci. U.S.A.">
        <title>The genome sequence of Blochmannia floridanus: comparative analysis of reduced genomes.</title>
        <authorList>
            <person name="Gil R."/>
            <person name="Silva F.J."/>
            <person name="Zientz E."/>
            <person name="Delmotte F."/>
            <person name="Gonzalez-Candelas F."/>
            <person name="Latorre A."/>
            <person name="Rausell C."/>
            <person name="Kramerbeek J."/>
            <person name="Gadau J."/>
            <person name="Hoelldobler B."/>
            <person name="van Ham R.C.H.J."/>
            <person name="Gross R."/>
            <person name="Moya A."/>
        </authorList>
    </citation>
    <scope>NUCLEOTIDE SEQUENCE [LARGE SCALE GENOMIC DNA]</scope>
</reference>
<name>Q7VR56_BLOFL</name>
<evidence type="ECO:0000256" key="7">
    <source>
        <dbReference type="ARBA" id="ARBA00023284"/>
    </source>
</evidence>
<dbReference type="InterPro" id="IPR002109">
    <property type="entry name" value="Glutaredoxin"/>
</dbReference>
<organism evidence="12 13">
    <name type="scientific">Blochmanniella floridana</name>
    <dbReference type="NCBI Taxonomy" id="203907"/>
    <lineage>
        <taxon>Bacteria</taxon>
        <taxon>Pseudomonadati</taxon>
        <taxon>Pseudomonadota</taxon>
        <taxon>Gammaproteobacteria</taxon>
        <taxon>Enterobacterales</taxon>
        <taxon>Enterobacteriaceae</taxon>
        <taxon>ant endosymbionts</taxon>
        <taxon>Candidatus Blochmanniella</taxon>
    </lineage>
</organism>
<dbReference type="NCBIfam" id="TIGR00365">
    <property type="entry name" value="Grx4 family monothiol glutaredoxin"/>
    <property type="match status" value="1"/>
</dbReference>
<dbReference type="Proteomes" id="UP000002192">
    <property type="component" value="Chromosome"/>
</dbReference>
<dbReference type="GO" id="GO:0015036">
    <property type="term" value="F:disulfide oxidoreductase activity"/>
    <property type="evidence" value="ECO:0007669"/>
    <property type="project" value="InterPro"/>
</dbReference>
<evidence type="ECO:0000313" key="13">
    <source>
        <dbReference type="Proteomes" id="UP000002192"/>
    </source>
</evidence>
<evidence type="ECO:0000256" key="1">
    <source>
        <dbReference type="ARBA" id="ARBA00002853"/>
    </source>
</evidence>
<feature type="binding site" evidence="9">
    <location>
        <position position="23"/>
    </location>
    <ligand>
        <name>glutathione</name>
        <dbReference type="ChEBI" id="CHEBI:57925"/>
    </ligand>
</feature>
<dbReference type="PIRSF" id="PIRSF005894">
    <property type="entry name" value="Monothiol_GRX"/>
    <property type="match status" value="1"/>
</dbReference>
<keyword evidence="4 10" id="KW-0479">Metal-binding</keyword>
<dbReference type="Pfam" id="PF00462">
    <property type="entry name" value="Glutaredoxin"/>
    <property type="match status" value="1"/>
</dbReference>
<evidence type="ECO:0000259" key="11">
    <source>
        <dbReference type="Pfam" id="PF00462"/>
    </source>
</evidence>
<evidence type="ECO:0000313" key="12">
    <source>
        <dbReference type="EMBL" id="CAD83433.1"/>
    </source>
</evidence>
<protein>
    <recommendedName>
        <fullName evidence="8">Glutaredoxin</fullName>
    </recommendedName>
</protein>
<evidence type="ECO:0000256" key="3">
    <source>
        <dbReference type="ARBA" id="ARBA00022714"/>
    </source>
</evidence>
<keyword evidence="5 10" id="KW-0408">Iron</keyword>
<dbReference type="STRING" id="203907.Bfl367"/>
<dbReference type="HOGENOM" id="CLU_026126_2_1_6"/>
<keyword evidence="6 10" id="KW-0411">Iron-sulfur</keyword>
<feature type="binding site" evidence="10">
    <location>
        <position position="31"/>
    </location>
    <ligand>
        <name>[2Fe-2S] cluster</name>
        <dbReference type="ChEBI" id="CHEBI:190135"/>
        <note>ligand shared between dimeric partners</note>
    </ligand>
</feature>
<accession>Q7VR56</accession>
<keyword evidence="7" id="KW-0676">Redox-active center</keyword>
<comment type="function">
    <text evidence="1">Monothiol glutaredoxin involved in the biogenesis of iron-sulfur clusters.</text>
</comment>
<dbReference type="PANTHER" id="PTHR10293:SF72">
    <property type="entry name" value="MONOTHIOL GLUTAREDOXIN-S14, CHLOROPLASTIC"/>
    <property type="match status" value="1"/>
</dbReference>
<feature type="binding site" evidence="9">
    <location>
        <position position="60"/>
    </location>
    <ligand>
        <name>glutathione</name>
        <dbReference type="ChEBI" id="CHEBI:57925"/>
    </ligand>
</feature>
<feature type="binding site" evidence="9">
    <location>
        <begin position="85"/>
        <end position="86"/>
    </location>
    <ligand>
        <name>glutathione</name>
        <dbReference type="ChEBI" id="CHEBI:57925"/>
    </ligand>
</feature>
<dbReference type="AlphaFoldDB" id="Q7VR56"/>
<dbReference type="eggNOG" id="COG0278">
    <property type="taxonomic scope" value="Bacteria"/>
</dbReference>
<dbReference type="PANTHER" id="PTHR10293">
    <property type="entry name" value="GLUTAREDOXIN FAMILY MEMBER"/>
    <property type="match status" value="1"/>
</dbReference>
<dbReference type="EMBL" id="BX248583">
    <property type="protein sequence ID" value="CAD83433.1"/>
    <property type="molecule type" value="Genomic_DNA"/>
</dbReference>
<feature type="binding site" evidence="9">
    <location>
        <position position="72"/>
    </location>
    <ligand>
        <name>glutathione</name>
        <dbReference type="ChEBI" id="CHEBI:57925"/>
    </ligand>
</feature>
<evidence type="ECO:0000256" key="6">
    <source>
        <dbReference type="ARBA" id="ARBA00023014"/>
    </source>
</evidence>
<dbReference type="SUPFAM" id="SSF52833">
    <property type="entry name" value="Thioredoxin-like"/>
    <property type="match status" value="1"/>
</dbReference>
<dbReference type="GO" id="GO:0046872">
    <property type="term" value="F:metal ion binding"/>
    <property type="evidence" value="ECO:0007669"/>
    <property type="project" value="UniProtKB-KW"/>
</dbReference>
<dbReference type="InterPro" id="IPR004480">
    <property type="entry name" value="Monothiol_GRX-rel"/>
</dbReference>
<comment type="similarity">
    <text evidence="2 8">Belongs to the glutaredoxin family. Monothiol subfamily.</text>
</comment>
<dbReference type="InterPro" id="IPR014434">
    <property type="entry name" value="Monothiol_GRX"/>
</dbReference>
<dbReference type="CDD" id="cd03028">
    <property type="entry name" value="GRX_PICOT_like"/>
    <property type="match status" value="1"/>
</dbReference>
<dbReference type="InterPro" id="IPR036249">
    <property type="entry name" value="Thioredoxin-like_sf"/>
</dbReference>
<dbReference type="InterPro" id="IPR033658">
    <property type="entry name" value="GRX_PICOT-like"/>
</dbReference>
<evidence type="ECO:0000256" key="2">
    <source>
        <dbReference type="ARBA" id="ARBA00009630"/>
    </source>
</evidence>